<reference evidence="11" key="1">
    <citation type="submission" date="2020-10" db="EMBL/GenBank/DDBJ databases">
        <authorList>
            <person name="Gilroy R."/>
        </authorList>
    </citation>
    <scope>NUCLEOTIDE SEQUENCE</scope>
    <source>
        <strain evidence="11">ChiGjej1B1-24693</strain>
    </source>
</reference>
<keyword evidence="4" id="KW-0067">ATP-binding</keyword>
<dbReference type="PROSITE" id="PS00211">
    <property type="entry name" value="ABC_TRANSPORTER_1"/>
    <property type="match status" value="1"/>
</dbReference>
<dbReference type="GO" id="GO:0045454">
    <property type="term" value="P:cell redox homeostasis"/>
    <property type="evidence" value="ECO:0007669"/>
    <property type="project" value="InterPro"/>
</dbReference>
<evidence type="ECO:0000313" key="12">
    <source>
        <dbReference type="Proteomes" id="UP000886842"/>
    </source>
</evidence>
<dbReference type="SUPFAM" id="SSF52540">
    <property type="entry name" value="P-loop containing nucleoside triphosphate hydrolases"/>
    <property type="match status" value="1"/>
</dbReference>
<dbReference type="InterPro" id="IPR039421">
    <property type="entry name" value="Type_1_exporter"/>
</dbReference>
<gene>
    <name evidence="11" type="primary">cydC</name>
    <name evidence="11" type="ORF">IAA98_14415</name>
</gene>
<dbReference type="GO" id="GO:0034775">
    <property type="term" value="P:glutathione transmembrane transport"/>
    <property type="evidence" value="ECO:0007669"/>
    <property type="project" value="InterPro"/>
</dbReference>
<feature type="domain" description="ABC transporter" evidence="9">
    <location>
        <begin position="337"/>
        <end position="560"/>
    </location>
</feature>
<dbReference type="GO" id="GO:0005886">
    <property type="term" value="C:plasma membrane"/>
    <property type="evidence" value="ECO:0007669"/>
    <property type="project" value="UniProtKB-SubCell"/>
</dbReference>
<dbReference type="PROSITE" id="PS50893">
    <property type="entry name" value="ABC_TRANSPORTER_2"/>
    <property type="match status" value="1"/>
</dbReference>
<dbReference type="NCBIfam" id="TIGR02868">
    <property type="entry name" value="CydC"/>
    <property type="match status" value="1"/>
</dbReference>
<dbReference type="InterPro" id="IPR014223">
    <property type="entry name" value="ABC_CydC/D"/>
</dbReference>
<feature type="transmembrane region" description="Helical" evidence="8">
    <location>
        <begin position="271"/>
        <end position="290"/>
    </location>
</feature>
<keyword evidence="3" id="KW-0547">Nucleotide-binding</keyword>
<dbReference type="Pfam" id="PF00005">
    <property type="entry name" value="ABC_tran"/>
    <property type="match status" value="1"/>
</dbReference>
<feature type="transmembrane region" description="Helical" evidence="8">
    <location>
        <begin position="18"/>
        <end position="41"/>
    </location>
</feature>
<accession>A0A9D1KNI9</accession>
<feature type="transmembrane region" description="Helical" evidence="8">
    <location>
        <begin position="138"/>
        <end position="155"/>
    </location>
</feature>
<comment type="caution">
    <text evidence="11">The sequence shown here is derived from an EMBL/GenBank/DDBJ whole genome shotgun (WGS) entry which is preliminary data.</text>
</comment>
<dbReference type="InterPro" id="IPR036640">
    <property type="entry name" value="ABC1_TM_sf"/>
</dbReference>
<protein>
    <submittedName>
        <fullName evidence="11">Thiol reductant ABC exporter subunit CydC</fullName>
    </submittedName>
</protein>
<dbReference type="InterPro" id="IPR003439">
    <property type="entry name" value="ABC_transporter-like_ATP-bd"/>
</dbReference>
<name>A0A9D1KNI9_9ACTN</name>
<dbReference type="InterPro" id="IPR003593">
    <property type="entry name" value="AAA+_ATPase"/>
</dbReference>
<evidence type="ECO:0000256" key="5">
    <source>
        <dbReference type="ARBA" id="ARBA00022989"/>
    </source>
</evidence>
<keyword evidence="5 8" id="KW-1133">Transmembrane helix</keyword>
<evidence type="ECO:0000256" key="3">
    <source>
        <dbReference type="ARBA" id="ARBA00022741"/>
    </source>
</evidence>
<evidence type="ECO:0000313" key="11">
    <source>
        <dbReference type="EMBL" id="HIT76770.1"/>
    </source>
</evidence>
<evidence type="ECO:0000259" key="10">
    <source>
        <dbReference type="PROSITE" id="PS50929"/>
    </source>
</evidence>
<dbReference type="Gene3D" id="1.20.1560.10">
    <property type="entry name" value="ABC transporter type 1, transmembrane domain"/>
    <property type="match status" value="1"/>
</dbReference>
<reference evidence="11" key="2">
    <citation type="journal article" date="2021" name="PeerJ">
        <title>Extensive microbial diversity within the chicken gut microbiome revealed by metagenomics and culture.</title>
        <authorList>
            <person name="Gilroy R."/>
            <person name="Ravi A."/>
            <person name="Getino M."/>
            <person name="Pursley I."/>
            <person name="Horton D.L."/>
            <person name="Alikhan N.F."/>
            <person name="Baker D."/>
            <person name="Gharbi K."/>
            <person name="Hall N."/>
            <person name="Watson M."/>
            <person name="Adriaenssens E.M."/>
            <person name="Foster-Nyarko E."/>
            <person name="Jarju S."/>
            <person name="Secka A."/>
            <person name="Antonio M."/>
            <person name="Oren A."/>
            <person name="Chaudhuri R.R."/>
            <person name="La Ragione R."/>
            <person name="Hildebrand F."/>
            <person name="Pallen M.J."/>
        </authorList>
    </citation>
    <scope>NUCLEOTIDE SEQUENCE</scope>
    <source>
        <strain evidence="11">ChiGjej1B1-24693</strain>
    </source>
</reference>
<evidence type="ECO:0000256" key="6">
    <source>
        <dbReference type="ARBA" id="ARBA00023136"/>
    </source>
</evidence>
<feature type="transmembrane region" description="Helical" evidence="8">
    <location>
        <begin position="161"/>
        <end position="181"/>
    </location>
</feature>
<dbReference type="AlphaFoldDB" id="A0A9D1KNI9"/>
<dbReference type="PANTHER" id="PTHR24221:SF653">
    <property type="entry name" value="TRANSPORT ATP-BINDING PROTEIN CYDC"/>
    <property type="match status" value="1"/>
</dbReference>
<dbReference type="EMBL" id="DVLP01000415">
    <property type="protein sequence ID" value="HIT76770.1"/>
    <property type="molecule type" value="Genomic_DNA"/>
</dbReference>
<dbReference type="SMART" id="SM00382">
    <property type="entry name" value="AAA"/>
    <property type="match status" value="1"/>
</dbReference>
<evidence type="ECO:0000256" key="4">
    <source>
        <dbReference type="ARBA" id="ARBA00022840"/>
    </source>
</evidence>
<organism evidence="11 12">
    <name type="scientific">Candidatus Avipropionibacterium avicola</name>
    <dbReference type="NCBI Taxonomy" id="2840701"/>
    <lineage>
        <taxon>Bacteria</taxon>
        <taxon>Bacillati</taxon>
        <taxon>Actinomycetota</taxon>
        <taxon>Actinomycetes</taxon>
        <taxon>Propionibacteriales</taxon>
        <taxon>Propionibacteriaceae</taxon>
        <taxon>Propionibacteriaceae incertae sedis</taxon>
        <taxon>Candidatus Avipropionibacterium</taxon>
    </lineage>
</organism>
<dbReference type="Proteomes" id="UP000886842">
    <property type="component" value="Unassembled WGS sequence"/>
</dbReference>
<dbReference type="PANTHER" id="PTHR24221">
    <property type="entry name" value="ATP-BINDING CASSETTE SUB-FAMILY B"/>
    <property type="match status" value="1"/>
</dbReference>
<dbReference type="PROSITE" id="PS50929">
    <property type="entry name" value="ABC_TM1F"/>
    <property type="match status" value="1"/>
</dbReference>
<feature type="domain" description="ABC transmembrane type-1" evidence="10">
    <location>
        <begin position="19"/>
        <end position="287"/>
    </location>
</feature>
<evidence type="ECO:0000256" key="2">
    <source>
        <dbReference type="ARBA" id="ARBA00022692"/>
    </source>
</evidence>
<dbReference type="GO" id="GO:0034040">
    <property type="term" value="F:ATPase-coupled lipid transmembrane transporter activity"/>
    <property type="evidence" value="ECO:0007669"/>
    <property type="project" value="TreeGrafter"/>
</dbReference>
<proteinExistence type="predicted"/>
<evidence type="ECO:0000256" key="8">
    <source>
        <dbReference type="SAM" id="Phobius"/>
    </source>
</evidence>
<dbReference type="GO" id="GO:0016887">
    <property type="term" value="F:ATP hydrolysis activity"/>
    <property type="evidence" value="ECO:0007669"/>
    <property type="project" value="InterPro"/>
</dbReference>
<keyword evidence="6 8" id="KW-0472">Membrane</keyword>
<sequence length="573" mass="59918">MGVSANVSANASPRRGAVVLAVVLGVLAAGCGVALIGTAAWLLSRASEHPPVLHLMVAVTLVRFFGIGKGVFRYAERLVGHDVALREQSGLRISTYRRLMDRVMAGDLTSRRQDLVSRLTQDVATTLDLTVRVMMPRIVAVVVGIAAVVTCWWISPAAGVVLAAGLLAAVLLAPWLGDLLARRGQRDLAAARAALAEATGRAHRLAPEINAHDRIDDQLGELAGHDRGLRRIEQRAASATGVAAAIQVAALGLVTLLALVVSAPAVVDHRIAPTLVAVLALVPMALMDVVQPLPGAALARRAAGTALGRVSRIGREAPPIADPERVSDTTARTQARIVLDRVSVGWNAEEPVLAGISRTITAGERIAVTGRSGLGKTSLALTVAGLLPTAAGRLEVHGRVGMLGQDAHLFDTTVRENLRLAAPHADDATLAEALERAGVDLDLDRRVGEHGGTISGGEARRLAMARLLLREVDVVVLDEPTEHLDADTADALLDDIERLWPDALVLAITHDPDSAIEHLGATVWDLTEHATDPGPGRTSSGRTGQGAPPSSDDAPARIHNGPGTASVMALSLR</sequence>
<dbReference type="GO" id="GO:0140359">
    <property type="term" value="F:ABC-type transporter activity"/>
    <property type="evidence" value="ECO:0007669"/>
    <property type="project" value="InterPro"/>
</dbReference>
<evidence type="ECO:0000259" key="9">
    <source>
        <dbReference type="PROSITE" id="PS50893"/>
    </source>
</evidence>
<feature type="transmembrane region" description="Helical" evidence="8">
    <location>
        <begin position="236"/>
        <end position="259"/>
    </location>
</feature>
<evidence type="ECO:0000256" key="1">
    <source>
        <dbReference type="ARBA" id="ARBA00004651"/>
    </source>
</evidence>
<dbReference type="InterPro" id="IPR017871">
    <property type="entry name" value="ABC_transporter-like_CS"/>
</dbReference>
<dbReference type="InterPro" id="IPR011527">
    <property type="entry name" value="ABC1_TM_dom"/>
</dbReference>
<dbReference type="GO" id="GO:0005524">
    <property type="term" value="F:ATP binding"/>
    <property type="evidence" value="ECO:0007669"/>
    <property type="project" value="UniProtKB-KW"/>
</dbReference>
<evidence type="ECO:0000256" key="7">
    <source>
        <dbReference type="SAM" id="MobiDB-lite"/>
    </source>
</evidence>
<feature type="transmembrane region" description="Helical" evidence="8">
    <location>
        <begin position="53"/>
        <end position="72"/>
    </location>
</feature>
<comment type="subcellular location">
    <subcellularLocation>
        <location evidence="1">Cell membrane</location>
        <topology evidence="1">Multi-pass membrane protein</topology>
    </subcellularLocation>
</comment>
<dbReference type="InterPro" id="IPR027417">
    <property type="entry name" value="P-loop_NTPase"/>
</dbReference>
<feature type="region of interest" description="Disordered" evidence="7">
    <location>
        <begin position="527"/>
        <end position="573"/>
    </location>
</feature>
<keyword evidence="2 8" id="KW-0812">Transmembrane</keyword>
<dbReference type="SUPFAM" id="SSF90123">
    <property type="entry name" value="ABC transporter transmembrane region"/>
    <property type="match status" value="1"/>
</dbReference>
<dbReference type="Gene3D" id="3.40.50.300">
    <property type="entry name" value="P-loop containing nucleotide triphosphate hydrolases"/>
    <property type="match status" value="1"/>
</dbReference>